<sequence length="206" mass="24654">MDELRNILDEAIQRYSSNDYYEKLKSAKEEYFKLTGKLSEEDEDYESRMNGFVYWYITQRDQDSAGPLIKNYLSDISIDDSKKEAMLEINHSLFEYRGQNLFKKHVFKDILHNSKFYIPKDEFTLQLVKDDLFIARTITHEGKTMLLDDISVLPYDARGPLVKESKKVRKLNDRKRDMQFLLKIEALKTKWRQYGHIDPKKIFIFK</sequence>
<evidence type="ECO:0000313" key="2">
    <source>
        <dbReference type="Proteomes" id="UP000443582"/>
    </source>
</evidence>
<protein>
    <submittedName>
        <fullName evidence="1">Uncharacterized protein</fullName>
    </submittedName>
</protein>
<comment type="caution">
    <text evidence="1">The sequence shown here is derived from an EMBL/GenBank/DDBJ whole genome shotgun (WGS) entry which is preliminary data.</text>
</comment>
<name>A0ABY0II81_9BACT</name>
<accession>A0ABY0II81</accession>
<dbReference type="EMBL" id="QDKL01000001">
    <property type="protein sequence ID" value="RZF22663.1"/>
    <property type="molecule type" value="Genomic_DNA"/>
</dbReference>
<proteinExistence type="predicted"/>
<dbReference type="RefSeq" id="WP_114705607.1">
    <property type="nucleotide sequence ID" value="NZ_QDKL01000001.1"/>
</dbReference>
<organism evidence="1 2">
    <name type="scientific">Halobacteriovorax vibrionivorans</name>
    <dbReference type="NCBI Taxonomy" id="2152716"/>
    <lineage>
        <taxon>Bacteria</taxon>
        <taxon>Pseudomonadati</taxon>
        <taxon>Bdellovibrionota</taxon>
        <taxon>Bacteriovoracia</taxon>
        <taxon>Bacteriovoracales</taxon>
        <taxon>Halobacteriovoraceae</taxon>
        <taxon>Halobacteriovorax</taxon>
    </lineage>
</organism>
<gene>
    <name evidence="1" type="ORF">DAY19_02505</name>
</gene>
<keyword evidence="2" id="KW-1185">Reference proteome</keyword>
<dbReference type="Proteomes" id="UP000443582">
    <property type="component" value="Unassembled WGS sequence"/>
</dbReference>
<reference evidence="2" key="1">
    <citation type="journal article" date="2019" name="Int. J. Syst. Evol. Microbiol.">
        <title>Halobacteriovorax valvorus sp. nov., a novel prokaryotic predator isolated from coastal seawater of China.</title>
        <authorList>
            <person name="Chen M.-X."/>
        </authorList>
    </citation>
    <scope>NUCLEOTIDE SEQUENCE [LARGE SCALE GENOMIC DNA]</scope>
    <source>
        <strain evidence="2">BL9</strain>
    </source>
</reference>
<evidence type="ECO:0000313" key="1">
    <source>
        <dbReference type="EMBL" id="RZF22663.1"/>
    </source>
</evidence>